<gene>
    <name evidence="2" type="ORF">C7M84_008315</name>
</gene>
<accession>A0A423TA57</accession>
<dbReference type="AlphaFoldDB" id="A0A423TA57"/>
<organism evidence="2 3">
    <name type="scientific">Penaeus vannamei</name>
    <name type="common">Whiteleg shrimp</name>
    <name type="synonym">Litopenaeus vannamei</name>
    <dbReference type="NCBI Taxonomy" id="6689"/>
    <lineage>
        <taxon>Eukaryota</taxon>
        <taxon>Metazoa</taxon>
        <taxon>Ecdysozoa</taxon>
        <taxon>Arthropoda</taxon>
        <taxon>Crustacea</taxon>
        <taxon>Multicrustacea</taxon>
        <taxon>Malacostraca</taxon>
        <taxon>Eumalacostraca</taxon>
        <taxon>Eucarida</taxon>
        <taxon>Decapoda</taxon>
        <taxon>Dendrobranchiata</taxon>
        <taxon>Penaeoidea</taxon>
        <taxon>Penaeidae</taxon>
        <taxon>Penaeus</taxon>
    </lineage>
</organism>
<evidence type="ECO:0000256" key="1">
    <source>
        <dbReference type="SAM" id="MobiDB-lite"/>
    </source>
</evidence>
<protein>
    <submittedName>
        <fullName evidence="2">Uncharacterized protein</fullName>
    </submittedName>
</protein>
<evidence type="ECO:0000313" key="2">
    <source>
        <dbReference type="EMBL" id="ROT73262.1"/>
    </source>
</evidence>
<comment type="caution">
    <text evidence="2">The sequence shown here is derived from an EMBL/GenBank/DDBJ whole genome shotgun (WGS) entry which is preliminary data.</text>
</comment>
<reference evidence="2 3" key="1">
    <citation type="submission" date="2018-04" db="EMBL/GenBank/DDBJ databases">
        <authorList>
            <person name="Zhang X."/>
            <person name="Yuan J."/>
            <person name="Li F."/>
            <person name="Xiang J."/>
        </authorList>
    </citation>
    <scope>NUCLEOTIDE SEQUENCE [LARGE SCALE GENOMIC DNA]</scope>
    <source>
        <tissue evidence="2">Muscle</tissue>
    </source>
</reference>
<dbReference type="Proteomes" id="UP000283509">
    <property type="component" value="Unassembled WGS sequence"/>
</dbReference>
<reference evidence="2 3" key="2">
    <citation type="submission" date="2019-01" db="EMBL/GenBank/DDBJ databases">
        <title>The decoding of complex shrimp genome reveals the adaptation for benthos swimmer, frequently molting mechanism and breeding impact on genome.</title>
        <authorList>
            <person name="Sun Y."/>
            <person name="Gao Y."/>
            <person name="Yu Y."/>
        </authorList>
    </citation>
    <scope>NUCLEOTIDE SEQUENCE [LARGE SCALE GENOMIC DNA]</scope>
    <source>
        <tissue evidence="2">Muscle</tissue>
    </source>
</reference>
<name>A0A423TA57_PENVA</name>
<keyword evidence="3" id="KW-1185">Reference proteome</keyword>
<feature type="region of interest" description="Disordered" evidence="1">
    <location>
        <begin position="274"/>
        <end position="324"/>
    </location>
</feature>
<proteinExistence type="predicted"/>
<feature type="region of interest" description="Disordered" evidence="1">
    <location>
        <begin position="143"/>
        <end position="171"/>
    </location>
</feature>
<dbReference type="EMBL" id="QCYY01002046">
    <property type="protein sequence ID" value="ROT73262.1"/>
    <property type="molecule type" value="Genomic_DNA"/>
</dbReference>
<evidence type="ECO:0000313" key="3">
    <source>
        <dbReference type="Proteomes" id="UP000283509"/>
    </source>
</evidence>
<sequence>MTPLNQLIGQDQLVFGALKRPVNRLLLNSRPTGSAFVPLPSISLLSHSVLLSLLLLTASPLLPVSRNSTLLSPPSSPFFSSAHYLTPLFRSTAPETRFPFQRAGSSPCSSRSALPLFLFINLLATSAPPPSYPLFSLTSPSPSSKFQTPPLDSPPLPSTRDYAPPPPSFTNLEHLTHPLSHPPRSLPFLLLSTSPIHQHLPRPSLPRPYHLPRLSHLASLLSPSPFLPNSYATPPLPLLTSPFPLTPSRLSISPKSPLSPLCLLPNIPFPPPPNFSITPSRPAKENHKHRAVSRASSLPNPKSPPPSPSFSFPPSHPTYISPSPTQRPLPPFLTFHSLPPYRYNRLSPIPFPIPPPTLAPLSPPLTPSSISFPPSRPSSLTLLLPTLCFLPLPTVTILSLLLSDPIPLVFFSPFPSTPPPSPYHTSPSPSLPPYGSPRSLPTPPLFPLPSHSLSFPSSLSSSSPLFSLIDLSLLILPTPSLLLIHMKPPIPTVTSPLSLPPPPPNPYSPLSALHYDPNERTPTRNSNSDGIVRAEGGLWCPSV</sequence>
<feature type="compositionally biased region" description="Pro residues" evidence="1">
    <location>
        <begin position="151"/>
        <end position="168"/>
    </location>
</feature>